<feature type="region of interest" description="Disordered" evidence="1">
    <location>
        <begin position="117"/>
        <end position="163"/>
    </location>
</feature>
<feature type="transmembrane region" description="Helical" evidence="2">
    <location>
        <begin position="28"/>
        <end position="52"/>
    </location>
</feature>
<sequence>MSTIEEERKAYEKNPYFTGHIYGSFSPFYVTIAICTVVLGTIIILNIILGCCSKHRKYWQDRHTGNRWLVSIWSATPHNQPPLDLTELKDASYFSRLHPTTHQQVFPDDVLIGVDDLEPVHSPHHHHQQQQQHQRPPRPEGRTLHQQRQREEYVELQKRESDI</sequence>
<protein>
    <submittedName>
        <fullName evidence="3">Uncharacterized protein LOC108037376</fullName>
    </submittedName>
</protein>
<organism evidence="3">
    <name type="scientific">Drosophila rhopaloa</name>
    <name type="common">Fruit fly</name>
    <dbReference type="NCBI Taxonomy" id="1041015"/>
    <lineage>
        <taxon>Eukaryota</taxon>
        <taxon>Metazoa</taxon>
        <taxon>Ecdysozoa</taxon>
        <taxon>Arthropoda</taxon>
        <taxon>Hexapoda</taxon>
        <taxon>Insecta</taxon>
        <taxon>Pterygota</taxon>
        <taxon>Neoptera</taxon>
        <taxon>Endopterygota</taxon>
        <taxon>Diptera</taxon>
        <taxon>Brachycera</taxon>
        <taxon>Muscomorpha</taxon>
        <taxon>Ephydroidea</taxon>
        <taxon>Drosophilidae</taxon>
        <taxon>Drosophila</taxon>
        <taxon>Sophophora</taxon>
    </lineage>
</organism>
<feature type="compositionally biased region" description="Basic and acidic residues" evidence="1">
    <location>
        <begin position="137"/>
        <end position="163"/>
    </location>
</feature>
<keyword evidence="2" id="KW-0812">Transmembrane</keyword>
<keyword evidence="2" id="KW-0472">Membrane</keyword>
<reference evidence="3" key="1">
    <citation type="submission" date="2025-08" db="UniProtKB">
        <authorList>
            <consortium name="RefSeq"/>
        </authorList>
    </citation>
    <scope>IDENTIFICATION</scope>
</reference>
<accession>A0A6P4E7K3</accession>
<gene>
    <name evidence="3" type="primary">LOC108037376</name>
</gene>
<keyword evidence="2" id="KW-1133">Transmembrane helix</keyword>
<dbReference type="RefSeq" id="XP_016969421.1">
    <property type="nucleotide sequence ID" value="XM_017113932.1"/>
</dbReference>
<dbReference type="OrthoDB" id="8168818at2759"/>
<name>A0A6P4E7K3_DRORH</name>
<evidence type="ECO:0000256" key="2">
    <source>
        <dbReference type="SAM" id="Phobius"/>
    </source>
</evidence>
<dbReference type="AlphaFoldDB" id="A0A6P4E7K3"/>
<evidence type="ECO:0000256" key="1">
    <source>
        <dbReference type="SAM" id="MobiDB-lite"/>
    </source>
</evidence>
<dbReference type="RefSeq" id="XP_016969421.2">
    <property type="nucleotide sequence ID" value="XM_017113932.2"/>
</dbReference>
<evidence type="ECO:0000313" key="3">
    <source>
        <dbReference type="RefSeq" id="XP_016969421.1"/>
    </source>
</evidence>
<proteinExistence type="predicted"/>